<dbReference type="EMBL" id="JAJSOW010000004">
    <property type="protein sequence ID" value="KAI9192411.1"/>
    <property type="molecule type" value="Genomic_DNA"/>
</dbReference>
<name>A0AAD5JHC4_ACENE</name>
<reference evidence="1" key="2">
    <citation type="submission" date="2023-02" db="EMBL/GenBank/DDBJ databases">
        <authorList>
            <person name="Swenson N.G."/>
            <person name="Wegrzyn J.L."/>
            <person name="Mcevoy S.L."/>
        </authorList>
    </citation>
    <scope>NUCLEOTIDE SEQUENCE</scope>
    <source>
        <strain evidence="1">91603</strain>
        <tissue evidence="1">Leaf</tissue>
    </source>
</reference>
<evidence type="ECO:0000313" key="2">
    <source>
        <dbReference type="Proteomes" id="UP001064489"/>
    </source>
</evidence>
<keyword evidence="2" id="KW-1185">Reference proteome</keyword>
<protein>
    <submittedName>
        <fullName evidence="1">Uncharacterized protein</fullName>
    </submittedName>
</protein>
<dbReference type="Proteomes" id="UP001064489">
    <property type="component" value="Chromosome 6"/>
</dbReference>
<proteinExistence type="predicted"/>
<sequence>MSLGHRRGAPISSGVGICHRTFSLSFISLSHSPMRLSADLLRWDSIGTGDGDSGETTEKKMQASDAETLAEVVLCVQTGK</sequence>
<reference evidence="1" key="1">
    <citation type="journal article" date="2022" name="Plant J.">
        <title>Strategies of tolerance reflected in two North American maple genomes.</title>
        <authorList>
            <person name="McEvoy S.L."/>
            <person name="Sezen U.U."/>
            <person name="Trouern-Trend A."/>
            <person name="McMahon S.M."/>
            <person name="Schaberg P.G."/>
            <person name="Yang J."/>
            <person name="Wegrzyn J.L."/>
            <person name="Swenson N.G."/>
        </authorList>
    </citation>
    <scope>NUCLEOTIDE SEQUENCE</scope>
    <source>
        <strain evidence="1">91603</strain>
    </source>
</reference>
<organism evidence="1 2">
    <name type="scientific">Acer negundo</name>
    <name type="common">Box elder</name>
    <dbReference type="NCBI Taxonomy" id="4023"/>
    <lineage>
        <taxon>Eukaryota</taxon>
        <taxon>Viridiplantae</taxon>
        <taxon>Streptophyta</taxon>
        <taxon>Embryophyta</taxon>
        <taxon>Tracheophyta</taxon>
        <taxon>Spermatophyta</taxon>
        <taxon>Magnoliopsida</taxon>
        <taxon>eudicotyledons</taxon>
        <taxon>Gunneridae</taxon>
        <taxon>Pentapetalae</taxon>
        <taxon>rosids</taxon>
        <taxon>malvids</taxon>
        <taxon>Sapindales</taxon>
        <taxon>Sapindaceae</taxon>
        <taxon>Hippocastanoideae</taxon>
        <taxon>Acereae</taxon>
        <taxon>Acer</taxon>
    </lineage>
</organism>
<dbReference type="AlphaFoldDB" id="A0AAD5JHC4"/>
<accession>A0AAD5JHC4</accession>
<comment type="caution">
    <text evidence="1">The sequence shown here is derived from an EMBL/GenBank/DDBJ whole genome shotgun (WGS) entry which is preliminary data.</text>
</comment>
<gene>
    <name evidence="1" type="ORF">LWI28_022576</name>
</gene>
<evidence type="ECO:0000313" key="1">
    <source>
        <dbReference type="EMBL" id="KAI9192411.1"/>
    </source>
</evidence>